<dbReference type="Gene3D" id="3.40.50.2300">
    <property type="match status" value="1"/>
</dbReference>
<dbReference type="PROSITE" id="PS50110">
    <property type="entry name" value="RESPONSE_REGULATORY"/>
    <property type="match status" value="1"/>
</dbReference>
<feature type="coiled-coil region" evidence="3">
    <location>
        <begin position="141"/>
        <end position="179"/>
    </location>
</feature>
<dbReference type="InterPro" id="IPR036513">
    <property type="entry name" value="STAS_dom_sf"/>
</dbReference>
<dbReference type="CDD" id="cd07043">
    <property type="entry name" value="STAS_anti-anti-sigma_factors"/>
    <property type="match status" value="1"/>
</dbReference>
<dbReference type="Gene3D" id="3.60.40.10">
    <property type="entry name" value="PPM-type phosphatase domain"/>
    <property type="match status" value="1"/>
</dbReference>
<evidence type="ECO:0000256" key="3">
    <source>
        <dbReference type="SAM" id="Coils"/>
    </source>
</evidence>
<dbReference type="GO" id="GO:0016791">
    <property type="term" value="F:phosphatase activity"/>
    <property type="evidence" value="ECO:0007669"/>
    <property type="project" value="TreeGrafter"/>
</dbReference>
<evidence type="ECO:0000313" key="7">
    <source>
        <dbReference type="EMBL" id="TDG11400.1"/>
    </source>
</evidence>
<gene>
    <name evidence="7" type="ORF">E2F43_18620</name>
</gene>
<dbReference type="PROSITE" id="PS51746">
    <property type="entry name" value="PPM_2"/>
    <property type="match status" value="1"/>
</dbReference>
<keyword evidence="3" id="KW-0175">Coiled coil</keyword>
<dbReference type="InterPro" id="IPR002645">
    <property type="entry name" value="STAS_dom"/>
</dbReference>
<keyword evidence="8" id="KW-1185">Reference proteome</keyword>
<keyword evidence="1" id="KW-0378">Hydrolase</keyword>
<dbReference type="InterPro" id="IPR001789">
    <property type="entry name" value="Sig_transdc_resp-reg_receiver"/>
</dbReference>
<dbReference type="Pfam" id="PF07228">
    <property type="entry name" value="SpoIIE"/>
    <property type="match status" value="1"/>
</dbReference>
<dbReference type="EMBL" id="SMSE01000006">
    <property type="protein sequence ID" value="TDG11400.1"/>
    <property type="molecule type" value="Genomic_DNA"/>
</dbReference>
<dbReference type="RefSeq" id="WP_133215567.1">
    <property type="nucleotide sequence ID" value="NZ_SMSE01000006.1"/>
</dbReference>
<evidence type="ECO:0000259" key="4">
    <source>
        <dbReference type="PROSITE" id="PS50110"/>
    </source>
</evidence>
<dbReference type="Gene3D" id="3.30.750.24">
    <property type="entry name" value="STAS domain"/>
    <property type="match status" value="1"/>
</dbReference>
<dbReference type="InterPro" id="IPR058548">
    <property type="entry name" value="MlaB-like_STAS"/>
</dbReference>
<proteinExistence type="predicted"/>
<dbReference type="InterPro" id="IPR052016">
    <property type="entry name" value="Bact_Sigma-Reg"/>
</dbReference>
<dbReference type="PROSITE" id="PS50801">
    <property type="entry name" value="STAS"/>
    <property type="match status" value="1"/>
</dbReference>
<comment type="caution">
    <text evidence="7">The sequence shown here is derived from an EMBL/GenBank/DDBJ whole genome shotgun (WGS) entry which is preliminary data.</text>
</comment>
<dbReference type="InterPro" id="IPR036457">
    <property type="entry name" value="PPM-type-like_dom_sf"/>
</dbReference>
<protein>
    <submittedName>
        <fullName evidence="7">Response regulator</fullName>
    </submittedName>
</protein>
<evidence type="ECO:0000256" key="2">
    <source>
        <dbReference type="PROSITE-ProRule" id="PRU00169"/>
    </source>
</evidence>
<reference evidence="7 8" key="1">
    <citation type="submission" date="2019-03" db="EMBL/GenBank/DDBJ databases">
        <title>Seongchinamella monodicae gen. nov., sp. nov., a novel member of the Gammaproteobacteria isolated from a tidal mudflat of beach.</title>
        <authorList>
            <person name="Yang H.G."/>
            <person name="Kang J.W."/>
            <person name="Lee S.D."/>
        </authorList>
    </citation>
    <scope>NUCLEOTIDE SEQUENCE [LARGE SCALE GENOMIC DNA]</scope>
    <source>
        <strain evidence="7 8">GH4-78</strain>
    </source>
</reference>
<dbReference type="Proteomes" id="UP000295554">
    <property type="component" value="Unassembled WGS sequence"/>
</dbReference>
<dbReference type="InterPro" id="IPR001932">
    <property type="entry name" value="PPM-type_phosphatase-like_dom"/>
</dbReference>
<feature type="domain" description="PPM-type phosphatase" evidence="6">
    <location>
        <begin position="200"/>
        <end position="410"/>
    </location>
</feature>
<dbReference type="SUPFAM" id="SSF52172">
    <property type="entry name" value="CheY-like"/>
    <property type="match status" value="1"/>
</dbReference>
<feature type="domain" description="STAS" evidence="5">
    <location>
        <begin position="436"/>
        <end position="545"/>
    </location>
</feature>
<dbReference type="PANTHER" id="PTHR43156:SF9">
    <property type="entry name" value="HAMP DOMAIN-CONTAINING PROTEIN"/>
    <property type="match status" value="1"/>
</dbReference>
<dbReference type="AlphaFoldDB" id="A0A4R5LMW1"/>
<dbReference type="Pfam" id="PF13466">
    <property type="entry name" value="STAS_2"/>
    <property type="match status" value="1"/>
</dbReference>
<evidence type="ECO:0000256" key="1">
    <source>
        <dbReference type="ARBA" id="ARBA00022801"/>
    </source>
</evidence>
<dbReference type="SUPFAM" id="SSF81606">
    <property type="entry name" value="PP2C-like"/>
    <property type="match status" value="1"/>
</dbReference>
<feature type="domain" description="Response regulatory" evidence="4">
    <location>
        <begin position="17"/>
        <end position="132"/>
    </location>
</feature>
<dbReference type="SMART" id="SM00331">
    <property type="entry name" value="PP2C_SIG"/>
    <property type="match status" value="1"/>
</dbReference>
<evidence type="ECO:0000259" key="6">
    <source>
        <dbReference type="PROSITE" id="PS51746"/>
    </source>
</evidence>
<dbReference type="SMART" id="SM00448">
    <property type="entry name" value="REC"/>
    <property type="match status" value="1"/>
</dbReference>
<dbReference type="Pfam" id="PF00072">
    <property type="entry name" value="Response_reg"/>
    <property type="match status" value="1"/>
</dbReference>
<feature type="modified residue" description="4-aspartylphosphate" evidence="2">
    <location>
        <position position="67"/>
    </location>
</feature>
<dbReference type="OrthoDB" id="9800897at2"/>
<keyword evidence="2" id="KW-0597">Phosphoprotein</keyword>
<dbReference type="PANTHER" id="PTHR43156">
    <property type="entry name" value="STAGE II SPORULATION PROTEIN E-RELATED"/>
    <property type="match status" value="1"/>
</dbReference>
<evidence type="ECO:0000259" key="5">
    <source>
        <dbReference type="PROSITE" id="PS50801"/>
    </source>
</evidence>
<accession>A0A4R5LMW1</accession>
<organism evidence="7 8">
    <name type="scientific">Seongchinamella unica</name>
    <dbReference type="NCBI Taxonomy" id="2547392"/>
    <lineage>
        <taxon>Bacteria</taxon>
        <taxon>Pseudomonadati</taxon>
        <taxon>Pseudomonadota</taxon>
        <taxon>Gammaproteobacteria</taxon>
        <taxon>Cellvibrionales</taxon>
        <taxon>Halieaceae</taxon>
        <taxon>Seongchinamella</taxon>
    </lineage>
</organism>
<dbReference type="InterPro" id="IPR011006">
    <property type="entry name" value="CheY-like_superfamily"/>
</dbReference>
<dbReference type="SUPFAM" id="SSF52091">
    <property type="entry name" value="SpoIIaa-like"/>
    <property type="match status" value="1"/>
</dbReference>
<dbReference type="GO" id="GO:0000160">
    <property type="term" value="P:phosphorelay signal transduction system"/>
    <property type="evidence" value="ECO:0007669"/>
    <property type="project" value="InterPro"/>
</dbReference>
<evidence type="ECO:0000313" key="8">
    <source>
        <dbReference type="Proteomes" id="UP000295554"/>
    </source>
</evidence>
<name>A0A4R5LMW1_9GAMM</name>
<sequence>MSSDNLQTTARPGQGPILLVVDDDPMVRKILVRGLESLAPAEIIEAEDGQAAQARLLENAVDVVVTDVVMPRMDGLELMKWAQANCPGPLWIILSGLETFDAAIDALHLGAFDYLAKPPEVQRVRVAVRNALDQIELVRDRQRLYAELAESAEQLAEKVEQLEEANRVLEDQAAVIQADLDRAEIIQRALLPQAPPRVSGWCMDTLYRPGSSVGGDFYDAILLDRDHLALVIADAAGHGVAAAMISVLFKTRLHPMGQGGEILGPAQVLQDLNHTLFQTLSAPGTFITAAYVLINLRQGLAQFASAGHTPCVWTSPGGEVRLLQRTGPALGLDAAADYTQSELTIEPGDRLLLYTDGVTDGGAESPDVEQLGQAMCADTAHAELLGPLYESARHGVTGDRDDITLLLLERAEGDSRFDDTPTREQRAETQFSEMQPHLRLGARSGHAFLSISGAATWLCSQSLLDAARDLLRQHGRLTIDLADCENLDSTCLGTLHELVTEHSDVVLLQRVPEKIRRLFDELSMCKVMEHISKSSEDLPDDMQALLSDAVAPDQQGKRILRAHETLAALSEGNREQFAAVVESLRADLARKGQDDDRSGNASGL</sequence>